<dbReference type="EC" id="6.2.1.2" evidence="4"/>
<dbReference type="GO" id="GO:0031956">
    <property type="term" value="F:medium-chain fatty acid-CoA ligase activity"/>
    <property type="evidence" value="ECO:0007669"/>
    <property type="project" value="UniProtKB-EC"/>
</dbReference>
<dbReference type="PANTHER" id="PTHR43201:SF5">
    <property type="entry name" value="MEDIUM-CHAIN ACYL-COA LIGASE ACSF2, MITOCHONDRIAL"/>
    <property type="match status" value="1"/>
</dbReference>
<evidence type="ECO:0000256" key="6">
    <source>
        <dbReference type="ARBA" id="ARBA00047319"/>
    </source>
</evidence>
<organism evidence="10 11">
    <name type="scientific">Zophobas morio</name>
    <dbReference type="NCBI Taxonomy" id="2755281"/>
    <lineage>
        <taxon>Eukaryota</taxon>
        <taxon>Metazoa</taxon>
        <taxon>Ecdysozoa</taxon>
        <taxon>Arthropoda</taxon>
        <taxon>Hexapoda</taxon>
        <taxon>Insecta</taxon>
        <taxon>Pterygota</taxon>
        <taxon>Neoptera</taxon>
        <taxon>Endopterygota</taxon>
        <taxon>Coleoptera</taxon>
        <taxon>Polyphaga</taxon>
        <taxon>Cucujiformia</taxon>
        <taxon>Tenebrionidae</taxon>
        <taxon>Zophobas</taxon>
    </lineage>
</organism>
<evidence type="ECO:0000256" key="5">
    <source>
        <dbReference type="ARBA" id="ARBA00039638"/>
    </source>
</evidence>
<dbReference type="FunFam" id="3.40.50.12780:FF:000003">
    <property type="entry name" value="Long-chain-fatty-acid--CoA ligase FadD"/>
    <property type="match status" value="1"/>
</dbReference>
<dbReference type="PANTHER" id="PTHR43201">
    <property type="entry name" value="ACYL-COA SYNTHETASE"/>
    <property type="match status" value="1"/>
</dbReference>
<proteinExistence type="inferred from homology"/>
<comment type="caution">
    <text evidence="10">The sequence shown here is derived from an EMBL/GenBank/DDBJ whole genome shotgun (WGS) entry which is preliminary data.</text>
</comment>
<comment type="similarity">
    <text evidence="1">Belongs to the ATP-dependent AMP-binding enzyme family.</text>
</comment>
<dbReference type="Pfam" id="PF13193">
    <property type="entry name" value="AMP-binding_C"/>
    <property type="match status" value="2"/>
</dbReference>
<dbReference type="FunFam" id="3.30.300.30:FF:000008">
    <property type="entry name" value="2,3-dihydroxybenzoate-AMP ligase"/>
    <property type="match status" value="1"/>
</dbReference>
<accession>A0AA38M3Z6</accession>
<dbReference type="Gene3D" id="3.40.50.980">
    <property type="match status" value="2"/>
</dbReference>
<feature type="domain" description="AMP-binding enzyme C-terminal" evidence="9">
    <location>
        <begin position="919"/>
        <end position="994"/>
    </location>
</feature>
<dbReference type="AlphaFoldDB" id="A0AA38M3Z6"/>
<evidence type="ECO:0000256" key="2">
    <source>
        <dbReference type="ARBA" id="ARBA00022598"/>
    </source>
</evidence>
<name>A0AA38M3Z6_9CUCU</name>
<dbReference type="PROSITE" id="PS00455">
    <property type="entry name" value="AMP_BINDING"/>
    <property type="match status" value="2"/>
</dbReference>
<dbReference type="InterPro" id="IPR020845">
    <property type="entry name" value="AMP-binding_CS"/>
</dbReference>
<dbReference type="Pfam" id="PF00501">
    <property type="entry name" value="AMP-binding"/>
    <property type="match status" value="2"/>
</dbReference>
<reference evidence="10" key="1">
    <citation type="journal article" date="2023" name="G3 (Bethesda)">
        <title>Whole genome assemblies of Zophobas morio and Tenebrio molitor.</title>
        <authorList>
            <person name="Kaur S."/>
            <person name="Stinson S.A."/>
            <person name="diCenzo G.C."/>
        </authorList>
    </citation>
    <scope>NUCLEOTIDE SEQUENCE</scope>
    <source>
        <strain evidence="10">QUZm001</strain>
    </source>
</reference>
<keyword evidence="11" id="KW-1185">Reference proteome</keyword>
<evidence type="ECO:0000259" key="8">
    <source>
        <dbReference type="Pfam" id="PF00501"/>
    </source>
</evidence>
<dbReference type="GO" id="GO:0006631">
    <property type="term" value="P:fatty acid metabolic process"/>
    <property type="evidence" value="ECO:0007669"/>
    <property type="project" value="TreeGrafter"/>
</dbReference>
<evidence type="ECO:0000256" key="4">
    <source>
        <dbReference type="ARBA" id="ARBA00039009"/>
    </source>
</evidence>
<dbReference type="EMBL" id="JALNTZ010000008">
    <property type="protein sequence ID" value="KAJ3642546.1"/>
    <property type="molecule type" value="Genomic_DNA"/>
</dbReference>
<comment type="catalytic activity">
    <reaction evidence="6">
        <text>octanoate + ATP + CoA = octanoyl-CoA + AMP + diphosphate</text>
        <dbReference type="Rhea" id="RHEA:33631"/>
        <dbReference type="ChEBI" id="CHEBI:25646"/>
        <dbReference type="ChEBI" id="CHEBI:30616"/>
        <dbReference type="ChEBI" id="CHEBI:33019"/>
        <dbReference type="ChEBI" id="CHEBI:57287"/>
        <dbReference type="ChEBI" id="CHEBI:57386"/>
        <dbReference type="ChEBI" id="CHEBI:456215"/>
    </reaction>
</comment>
<dbReference type="Gene3D" id="2.30.38.10">
    <property type="entry name" value="Luciferase, Domain 3"/>
    <property type="match status" value="1"/>
</dbReference>
<dbReference type="InterPro" id="IPR042099">
    <property type="entry name" value="ANL_N_sf"/>
</dbReference>
<evidence type="ECO:0000259" key="9">
    <source>
        <dbReference type="Pfam" id="PF13193"/>
    </source>
</evidence>
<evidence type="ECO:0000256" key="1">
    <source>
        <dbReference type="ARBA" id="ARBA00006432"/>
    </source>
</evidence>
<feature type="domain" description="AMP-binding enzyme C-terminal" evidence="9">
    <location>
        <begin position="371"/>
        <end position="441"/>
    </location>
</feature>
<dbReference type="Proteomes" id="UP001168821">
    <property type="component" value="Unassembled WGS sequence"/>
</dbReference>
<protein>
    <recommendedName>
        <fullName evidence="5">Medium-chain acyl-CoA ligase ACSF2, mitochondrial</fullName>
        <ecNumber evidence="4">6.2.1.2</ecNumber>
    </recommendedName>
</protein>
<dbReference type="InterPro" id="IPR000873">
    <property type="entry name" value="AMP-dep_synth/lig_dom"/>
</dbReference>
<dbReference type="InterPro" id="IPR025110">
    <property type="entry name" value="AMP-bd_C"/>
</dbReference>
<dbReference type="InterPro" id="IPR045851">
    <property type="entry name" value="AMP-bd_C_sf"/>
</dbReference>
<evidence type="ECO:0000256" key="7">
    <source>
        <dbReference type="ARBA" id="ARBA00048277"/>
    </source>
</evidence>
<sequence length="1009" mass="112787">MMACARAGLIAVCLNPVYEAPEIEYCNNKTQIKVLVCGDKFKHRDYYETLLSIAPQLEKYDPGKLQSKKVPSLKTVIRISDDFKRGTYTFDQTLDMASSTEIEIIQQLQLTISPDDGSSLHFTSGTTGKPKAALATHFKMINNGFLIGKRMELAGKHHTICVQVPLFHVLGTVEIIMAVLPTDGYQAEKSLDAIKNQKSTVITGTPTTFLDLIETQEKRKEPVSVEKALLGGAPSSPHLLQQIIEILNIPKFHSVYGLTECVGSVFQSVPTKSTKKYPVLVNYIQEHMEAKVIDENGVVVPFGTPGELCVRSYSNMLGYWNDEKKTNDMLGQDGWLRTGDQFTLEEDGSGQVVGRIKDLIIRGGENVFPKEIEAFLITHPNILEVYVVGTPHQRLGEEVCACVRLKPQSNLTLEDIATFCKGKLAYFKIPTKMKIFVSFLEHLQEKFRSLNLKSIRKPSYIHHIGEQPLQYITIGRLLKNAADKFGDRKAIISTHQNQSVTFSELIQKADKLAASFRLLNLEKSDRLGIWAPNLIEWYVTKMACARAGLISVCVNPVFESSEIEYCINKTEMKALVCADKFKHHDYYETLLTVAPELEECDPGRLQSKKVPSLRTVIRISNDTKRGTYNFHEILDLAVDTEIAAVQKLQHSISPDDGCSLYFTSGSTGEPKAALATHFKMVNNGFLLGKKIELSNKHHTICVQLPPFHIYGTLSGIVASLHHGSTIVLPTNGYQPSKALDVIKNEKCTVLIGTPTMYIDLIESQEKRTEPISAEIALIGASPASDHLLEQIIKTLNIPKIRLIYGLTECTGSVFQSVPTGIKEESPKFVKYVQEHMEVKIIDEHDQMVPFGTPGELCVRGYSIMSGYWKDEEKTNDLIGQDGWLRTGDQFTLEEDGSGQVVGRIKDLIIRGGENVFPKEIEQFLITHPDILEVYVVGTPHKRLGEEVCACARIKPQSNLTLEDIVTFCKGKLAYFKIPTRMEIFDSFPRTAGGKIQKLKLQEMLSERNV</sequence>
<comment type="catalytic activity">
    <reaction evidence="7">
        <text>a medium-chain fatty acid + ATP + CoA = a medium-chain fatty acyl-CoA + AMP + diphosphate</text>
        <dbReference type="Rhea" id="RHEA:48340"/>
        <dbReference type="ChEBI" id="CHEBI:30616"/>
        <dbReference type="ChEBI" id="CHEBI:33019"/>
        <dbReference type="ChEBI" id="CHEBI:57287"/>
        <dbReference type="ChEBI" id="CHEBI:59558"/>
        <dbReference type="ChEBI" id="CHEBI:90546"/>
        <dbReference type="ChEBI" id="CHEBI:456215"/>
        <dbReference type="EC" id="6.2.1.2"/>
    </reaction>
</comment>
<evidence type="ECO:0000256" key="3">
    <source>
        <dbReference type="ARBA" id="ARBA00037247"/>
    </source>
</evidence>
<feature type="domain" description="AMP-dependent synthetase/ligase" evidence="8">
    <location>
        <begin position="479"/>
        <end position="868"/>
    </location>
</feature>
<evidence type="ECO:0000313" key="10">
    <source>
        <dbReference type="EMBL" id="KAJ3642546.1"/>
    </source>
</evidence>
<evidence type="ECO:0000313" key="11">
    <source>
        <dbReference type="Proteomes" id="UP001168821"/>
    </source>
</evidence>
<dbReference type="Gene3D" id="3.30.300.30">
    <property type="match status" value="2"/>
</dbReference>
<feature type="domain" description="AMP-dependent synthetase/ligase" evidence="8">
    <location>
        <begin position="1"/>
        <end position="320"/>
    </location>
</feature>
<keyword evidence="2" id="KW-0436">Ligase</keyword>
<dbReference type="Gene3D" id="3.40.50.12780">
    <property type="entry name" value="N-terminal domain of ligase-like"/>
    <property type="match status" value="1"/>
</dbReference>
<comment type="function">
    <text evidence="3">Acyl-CoA synthases catalyze the initial reaction in fatty acid metabolism, by forming a thioester with CoA. Has some preference toward medium-chain substrates. Plays a role in adipocyte differentiation.</text>
</comment>
<dbReference type="SUPFAM" id="SSF56801">
    <property type="entry name" value="Acetyl-CoA synthetase-like"/>
    <property type="match status" value="2"/>
</dbReference>
<gene>
    <name evidence="10" type="ORF">Zmor_025313</name>
</gene>